<dbReference type="InterPro" id="IPR002129">
    <property type="entry name" value="PyrdxlP-dep_de-COase"/>
</dbReference>
<evidence type="ECO:0000256" key="4">
    <source>
        <dbReference type="ARBA" id="ARBA00022898"/>
    </source>
</evidence>
<evidence type="ECO:0000256" key="6">
    <source>
        <dbReference type="SAM" id="MobiDB-lite"/>
    </source>
</evidence>
<feature type="region of interest" description="Disordered" evidence="6">
    <location>
        <begin position="198"/>
        <end position="222"/>
    </location>
</feature>
<gene>
    <name evidence="7" type="ORF">LCGC14_2501540</name>
</gene>
<dbReference type="GO" id="GO:0016831">
    <property type="term" value="F:carboxy-lyase activity"/>
    <property type="evidence" value="ECO:0007669"/>
    <property type="project" value="UniProtKB-KW"/>
</dbReference>
<comment type="caution">
    <text evidence="7">The sequence shown here is derived from an EMBL/GenBank/DDBJ whole genome shotgun (WGS) entry which is preliminary data.</text>
</comment>
<name>A0A0F9B1Q6_9ZZZZ</name>
<dbReference type="InterPro" id="IPR015424">
    <property type="entry name" value="PyrdxlP-dep_Trfase"/>
</dbReference>
<comment type="cofactor">
    <cofactor evidence="1">
        <name>pyridoxal 5'-phosphate</name>
        <dbReference type="ChEBI" id="CHEBI:597326"/>
    </cofactor>
</comment>
<dbReference type="GO" id="GO:0030170">
    <property type="term" value="F:pyridoxal phosphate binding"/>
    <property type="evidence" value="ECO:0007669"/>
    <property type="project" value="InterPro"/>
</dbReference>
<dbReference type="EMBL" id="LAZR01039906">
    <property type="protein sequence ID" value="KKL15844.1"/>
    <property type="molecule type" value="Genomic_DNA"/>
</dbReference>
<proteinExistence type="inferred from homology"/>
<evidence type="ECO:0000256" key="2">
    <source>
        <dbReference type="ARBA" id="ARBA00009533"/>
    </source>
</evidence>
<keyword evidence="5" id="KW-0456">Lyase</keyword>
<dbReference type="GO" id="GO:0019752">
    <property type="term" value="P:carboxylic acid metabolic process"/>
    <property type="evidence" value="ECO:0007669"/>
    <property type="project" value="InterPro"/>
</dbReference>
<dbReference type="InterPro" id="IPR015421">
    <property type="entry name" value="PyrdxlP-dep_Trfase_major"/>
</dbReference>
<feature type="compositionally biased region" description="Low complexity" evidence="6">
    <location>
        <begin position="200"/>
        <end position="221"/>
    </location>
</feature>
<evidence type="ECO:0000313" key="7">
    <source>
        <dbReference type="EMBL" id="KKL15844.1"/>
    </source>
</evidence>
<organism evidence="7">
    <name type="scientific">marine sediment metagenome</name>
    <dbReference type="NCBI Taxonomy" id="412755"/>
    <lineage>
        <taxon>unclassified sequences</taxon>
        <taxon>metagenomes</taxon>
        <taxon>ecological metagenomes</taxon>
    </lineage>
</organism>
<dbReference type="PANTHER" id="PTHR45677">
    <property type="entry name" value="GLUTAMATE DECARBOXYLASE-RELATED"/>
    <property type="match status" value="1"/>
</dbReference>
<evidence type="ECO:0000256" key="3">
    <source>
        <dbReference type="ARBA" id="ARBA00022793"/>
    </source>
</evidence>
<dbReference type="GO" id="GO:0005737">
    <property type="term" value="C:cytoplasm"/>
    <property type="evidence" value="ECO:0007669"/>
    <property type="project" value="TreeGrafter"/>
</dbReference>
<dbReference type="SUPFAM" id="SSF53383">
    <property type="entry name" value="PLP-dependent transferases"/>
    <property type="match status" value="1"/>
</dbReference>
<protein>
    <recommendedName>
        <fullName evidence="8">Pyridoxal-dependent decarboxylase</fullName>
    </recommendedName>
</protein>
<reference evidence="7" key="1">
    <citation type="journal article" date="2015" name="Nature">
        <title>Complex archaea that bridge the gap between prokaryotes and eukaryotes.</title>
        <authorList>
            <person name="Spang A."/>
            <person name="Saw J.H."/>
            <person name="Jorgensen S.L."/>
            <person name="Zaremba-Niedzwiedzka K."/>
            <person name="Martijn J."/>
            <person name="Lind A.E."/>
            <person name="van Eijk R."/>
            <person name="Schleper C."/>
            <person name="Guy L."/>
            <person name="Ettema T.J."/>
        </authorList>
    </citation>
    <scope>NUCLEOTIDE SEQUENCE</scope>
</reference>
<keyword evidence="3" id="KW-0210">Decarboxylase</keyword>
<evidence type="ECO:0000256" key="1">
    <source>
        <dbReference type="ARBA" id="ARBA00001933"/>
    </source>
</evidence>
<dbReference type="Pfam" id="PF00282">
    <property type="entry name" value="Pyridoxal_deC"/>
    <property type="match status" value="1"/>
</dbReference>
<sequence>MSIDDVTIAEARRRIRAAYDPNLLGMAGHKLAELLATHMARVQASGGRVLNWEDAQKNIAKATSILAEGDNSAGDNSVDDVDGLAEHFAGLVRTMLDHGHNLHDPRYLGHQVPAPVPIAGWFDAVGSVTNQVMAIYEMGPWASSVEEAMVRRLGSLIGFPPGEFAGMVTHGGSLANLTALLTARNVVLGDVWENGLGISTEAPKGTETPGTETSTGTPKGTVPFSLRENWDSPRHAPVLVAHAEAHYSVARAAGILGLGTRQIVRAELDRLGRIDPERLDRTLRRLRAENRPIVAVVACSCATPIGAFDPLQSIAEVCHKHDVWLHVAAAHG</sequence>
<dbReference type="Gene3D" id="3.40.640.10">
    <property type="entry name" value="Type I PLP-dependent aspartate aminotransferase-like (Major domain)"/>
    <property type="match status" value="1"/>
</dbReference>
<accession>A0A0F9B1Q6</accession>
<dbReference type="AlphaFoldDB" id="A0A0F9B1Q6"/>
<comment type="similarity">
    <text evidence="2">Belongs to the group II decarboxylase family.</text>
</comment>
<evidence type="ECO:0000256" key="5">
    <source>
        <dbReference type="ARBA" id="ARBA00023239"/>
    </source>
</evidence>
<keyword evidence="4" id="KW-0663">Pyridoxal phosphate</keyword>
<evidence type="ECO:0008006" key="8">
    <source>
        <dbReference type="Google" id="ProtNLM"/>
    </source>
</evidence>
<feature type="non-terminal residue" evidence="7">
    <location>
        <position position="332"/>
    </location>
</feature>
<dbReference type="PANTHER" id="PTHR45677:SF8">
    <property type="entry name" value="CYSTEINE SULFINIC ACID DECARBOXYLASE"/>
    <property type="match status" value="1"/>
</dbReference>